<dbReference type="GO" id="GO:0006352">
    <property type="term" value="P:DNA-templated transcription initiation"/>
    <property type="evidence" value="ECO:0007669"/>
    <property type="project" value="InterPro"/>
</dbReference>
<reference evidence="2 3" key="1">
    <citation type="submission" date="2015-03" db="EMBL/GenBank/DDBJ databases">
        <title>Genome assembly of Sandaracinus amylolyticus DSM 53668.</title>
        <authorList>
            <person name="Sharma G."/>
            <person name="Subramanian S."/>
        </authorList>
    </citation>
    <scope>NUCLEOTIDE SEQUENCE [LARGE SCALE GENOMIC DNA]</scope>
    <source>
        <strain evidence="2 3">DSM 53668</strain>
    </source>
</reference>
<proteinExistence type="predicted"/>
<evidence type="ECO:0000313" key="2">
    <source>
        <dbReference type="EMBL" id="AKF04865.1"/>
    </source>
</evidence>
<dbReference type="KEGG" id="samy:DB32_002014"/>
<dbReference type="SUPFAM" id="SSF88946">
    <property type="entry name" value="Sigma2 domain of RNA polymerase sigma factors"/>
    <property type="match status" value="1"/>
</dbReference>
<dbReference type="RefSeq" id="WP_053232162.1">
    <property type="nucleotide sequence ID" value="NZ_CP011125.1"/>
</dbReference>
<feature type="compositionally biased region" description="Basic and acidic residues" evidence="1">
    <location>
        <begin position="88"/>
        <end position="106"/>
    </location>
</feature>
<dbReference type="AlphaFoldDB" id="A0A0F6W1I7"/>
<evidence type="ECO:0000313" key="3">
    <source>
        <dbReference type="Proteomes" id="UP000034883"/>
    </source>
</evidence>
<accession>A0A0F6W1I7</accession>
<evidence type="ECO:0000256" key="1">
    <source>
        <dbReference type="SAM" id="MobiDB-lite"/>
    </source>
</evidence>
<name>A0A0F6W1I7_9BACT</name>
<dbReference type="STRING" id="927083.DB32_002014"/>
<protein>
    <submittedName>
        <fullName evidence="2">Uncharacterized protein</fullName>
    </submittedName>
</protein>
<feature type="region of interest" description="Disordered" evidence="1">
    <location>
        <begin position="88"/>
        <end position="113"/>
    </location>
</feature>
<organism evidence="2 3">
    <name type="scientific">Sandaracinus amylolyticus</name>
    <dbReference type="NCBI Taxonomy" id="927083"/>
    <lineage>
        <taxon>Bacteria</taxon>
        <taxon>Pseudomonadati</taxon>
        <taxon>Myxococcota</taxon>
        <taxon>Polyangia</taxon>
        <taxon>Polyangiales</taxon>
        <taxon>Sandaracinaceae</taxon>
        <taxon>Sandaracinus</taxon>
    </lineage>
</organism>
<keyword evidence="3" id="KW-1185">Reference proteome</keyword>
<dbReference type="InterPro" id="IPR013325">
    <property type="entry name" value="RNA_pol_sigma_r2"/>
</dbReference>
<dbReference type="EMBL" id="CP011125">
    <property type="protein sequence ID" value="AKF04865.1"/>
    <property type="molecule type" value="Genomic_DNA"/>
</dbReference>
<dbReference type="Proteomes" id="UP000034883">
    <property type="component" value="Chromosome"/>
</dbReference>
<gene>
    <name evidence="2" type="ORF">DB32_002014</name>
</gene>
<dbReference type="GO" id="GO:0003700">
    <property type="term" value="F:DNA-binding transcription factor activity"/>
    <property type="evidence" value="ECO:0007669"/>
    <property type="project" value="InterPro"/>
</dbReference>
<sequence length="252" mass="27899">MSSPDTLFAALIALRDAEDPLARRHDVHWRAVDAWLRETWPAGGADADEARQETLLAIARNVRTMEASVPLQAAKWVSTIHRRKKVDGFRMRKRDPVQRGLDRGSESEDATPLLDRLEGDAGGDLDGNALERVLATIEDHVEAELQATEPNAASRHLKRMQARATLHRAVLEADFDAIAAALDAGEPLTRDRVYKWVERGRPWVLAGLDRWVRESGEGSTASDIAAAVRELVSARRADAGRPRPSRRRGEGS</sequence>